<sequence length="166" mass="18518">MVEQLAKLKAELKTAIAAHYKQLKDSFNDVYGYAVYTDDGVSSISAVANRTSAISADPSDRMYNYYRYGAVEWSEQDDFGLFDAVNDIVGQIQDIDSVEFADKRNAMLRAAMEVMCELDAEGVFGPKSDERFVAVCVTDSDEPIMLESVERLNTPAVFEAYRSEFG</sequence>
<accession>A0ABT0TY08</accession>
<name>A0ABT0TY08_9BACT</name>
<dbReference type="Pfam" id="PF14136">
    <property type="entry name" value="DUF4303"/>
    <property type="match status" value="1"/>
</dbReference>
<dbReference type="RefSeq" id="WP_250927143.1">
    <property type="nucleotide sequence ID" value="NZ_JAMQBK010000008.1"/>
</dbReference>
<dbReference type="EMBL" id="JAMQBK010000008">
    <property type="protein sequence ID" value="MCM2369478.1"/>
    <property type="molecule type" value="Genomic_DNA"/>
</dbReference>
<reference evidence="1 2" key="1">
    <citation type="journal article" date="2022" name="Syst. Appl. Microbiol.">
        <title>Rhodopirellula aestuarii sp. nov., a novel member of the genus Rhodopirellula isolated from brackish sediments collected in the Tagus River estuary, Portugal.</title>
        <authorList>
            <person name="Vitorino I.R."/>
            <person name="Klimek D."/>
            <person name="Calusinska M."/>
            <person name="Lobo-da-Cunha A."/>
            <person name="Vasconcelos V."/>
            <person name="Lage O.M."/>
        </authorList>
    </citation>
    <scope>NUCLEOTIDE SEQUENCE [LARGE SCALE GENOMIC DNA]</scope>
    <source>
        <strain evidence="1 2">ICT_H3.1</strain>
    </source>
</reference>
<comment type="caution">
    <text evidence="1">The sequence shown here is derived from an EMBL/GenBank/DDBJ whole genome shotgun (WGS) entry which is preliminary data.</text>
</comment>
<dbReference type="InterPro" id="IPR025409">
    <property type="entry name" value="DUF4303"/>
</dbReference>
<protein>
    <submittedName>
        <fullName evidence="1">DUF4303 domain-containing protein</fullName>
    </submittedName>
</protein>
<evidence type="ECO:0000313" key="1">
    <source>
        <dbReference type="EMBL" id="MCM2369478.1"/>
    </source>
</evidence>
<proteinExistence type="predicted"/>
<evidence type="ECO:0000313" key="2">
    <source>
        <dbReference type="Proteomes" id="UP001202961"/>
    </source>
</evidence>
<dbReference type="Proteomes" id="UP001202961">
    <property type="component" value="Unassembled WGS sequence"/>
</dbReference>
<keyword evidence="2" id="KW-1185">Reference proteome</keyword>
<gene>
    <name evidence="1" type="ORF">NB063_02465</name>
</gene>
<organism evidence="1 2">
    <name type="scientific">Aporhodopirellula aestuarii</name>
    <dbReference type="NCBI Taxonomy" id="2950107"/>
    <lineage>
        <taxon>Bacteria</taxon>
        <taxon>Pseudomonadati</taxon>
        <taxon>Planctomycetota</taxon>
        <taxon>Planctomycetia</taxon>
        <taxon>Pirellulales</taxon>
        <taxon>Pirellulaceae</taxon>
        <taxon>Aporhodopirellula</taxon>
    </lineage>
</organism>